<reference evidence="6" key="1">
    <citation type="submission" date="2016-12" db="EMBL/GenBank/DDBJ databases">
        <title>Complete Genome Sequence of Beggiatoa leptomitiformis D-401.</title>
        <authorList>
            <person name="Fomenkov A."/>
            <person name="Vincze T."/>
            <person name="Grabovich M."/>
            <person name="Anton B.P."/>
            <person name="Dubinina G."/>
            <person name="Orlova M."/>
            <person name="Belousova E."/>
            <person name="Roberts R.J."/>
        </authorList>
    </citation>
    <scope>NUCLEOTIDE SEQUENCE [LARGE SCALE GENOMIC DNA]</scope>
    <source>
        <strain evidence="6">D-401</strain>
    </source>
</reference>
<dbReference type="Pfam" id="PF02545">
    <property type="entry name" value="Maf"/>
    <property type="match status" value="1"/>
</dbReference>
<dbReference type="GO" id="GO:0036221">
    <property type="term" value="F:UTP diphosphatase activity"/>
    <property type="evidence" value="ECO:0007669"/>
    <property type="project" value="RHEA"/>
</dbReference>
<dbReference type="CDD" id="cd00555">
    <property type="entry name" value="Maf"/>
    <property type="match status" value="1"/>
</dbReference>
<dbReference type="InterPro" id="IPR003697">
    <property type="entry name" value="Maf-like"/>
</dbReference>
<dbReference type="NCBIfam" id="TIGR00172">
    <property type="entry name" value="maf"/>
    <property type="match status" value="1"/>
</dbReference>
<dbReference type="KEGG" id="blep:AL038_17690"/>
<evidence type="ECO:0000256" key="3">
    <source>
        <dbReference type="ARBA" id="ARBA00023080"/>
    </source>
</evidence>
<evidence type="ECO:0000313" key="5">
    <source>
        <dbReference type="EMBL" id="AUI68390.1"/>
    </source>
</evidence>
<feature type="active site" description="Proton acceptor" evidence="4">
    <location>
        <position position="68"/>
    </location>
</feature>
<evidence type="ECO:0000256" key="4">
    <source>
        <dbReference type="HAMAP-Rule" id="MF_00528"/>
    </source>
</evidence>
<protein>
    <recommendedName>
        <fullName evidence="4">dTTP/UTP pyrophosphatase</fullName>
        <shortName evidence="4">dTTPase/UTPase</shortName>
        <ecNumber evidence="4">3.6.1.9</ecNumber>
    </recommendedName>
    <alternativeName>
        <fullName evidence="4">Nucleoside triphosphate pyrophosphatase</fullName>
    </alternativeName>
    <alternativeName>
        <fullName evidence="4">Nucleotide pyrophosphatase</fullName>
        <shortName evidence="4">Nucleotide PPase</shortName>
    </alternativeName>
</protein>
<name>A0A2N9YD53_9GAMM</name>
<keyword evidence="3 4" id="KW-0546">Nucleotide metabolism</keyword>
<dbReference type="EMBL" id="CP018889">
    <property type="protein sequence ID" value="AUI68390.1"/>
    <property type="molecule type" value="Genomic_DNA"/>
</dbReference>
<proteinExistence type="inferred from homology"/>
<dbReference type="PIRSF" id="PIRSF006305">
    <property type="entry name" value="Maf"/>
    <property type="match status" value="1"/>
</dbReference>
<evidence type="ECO:0000313" key="6">
    <source>
        <dbReference type="Proteomes" id="UP000234271"/>
    </source>
</evidence>
<dbReference type="GO" id="GO:0005737">
    <property type="term" value="C:cytoplasm"/>
    <property type="evidence" value="ECO:0007669"/>
    <property type="project" value="UniProtKB-SubCell"/>
</dbReference>
<dbReference type="HAMAP" id="MF_00528">
    <property type="entry name" value="Maf"/>
    <property type="match status" value="1"/>
</dbReference>
<keyword evidence="4" id="KW-0963">Cytoplasm</keyword>
<comment type="subcellular location">
    <subcellularLocation>
        <location evidence="4">Cytoplasm</location>
    </subcellularLocation>
</comment>
<comment type="catalytic activity">
    <reaction evidence="4">
        <text>dTTP + H2O = dTMP + diphosphate + H(+)</text>
        <dbReference type="Rhea" id="RHEA:28534"/>
        <dbReference type="ChEBI" id="CHEBI:15377"/>
        <dbReference type="ChEBI" id="CHEBI:15378"/>
        <dbReference type="ChEBI" id="CHEBI:33019"/>
        <dbReference type="ChEBI" id="CHEBI:37568"/>
        <dbReference type="ChEBI" id="CHEBI:63528"/>
        <dbReference type="EC" id="3.6.1.9"/>
    </reaction>
</comment>
<dbReference type="Gene3D" id="3.90.950.10">
    <property type="match status" value="1"/>
</dbReference>
<comment type="cofactor">
    <cofactor evidence="1 4">
        <name>a divalent metal cation</name>
        <dbReference type="ChEBI" id="CHEBI:60240"/>
    </cofactor>
</comment>
<dbReference type="AlphaFoldDB" id="A0A2N9YD53"/>
<gene>
    <name evidence="5" type="ORF">BLE401_06540</name>
</gene>
<comment type="caution">
    <text evidence="4">Lacks conserved residue(s) required for the propagation of feature annotation.</text>
</comment>
<dbReference type="OrthoDB" id="9807767at2"/>
<dbReference type="Proteomes" id="UP000234271">
    <property type="component" value="Chromosome"/>
</dbReference>
<comment type="function">
    <text evidence="4">Nucleoside triphosphate pyrophosphatase that hydrolyzes dTTP and UTP. May have a dual role in cell division arrest and in preventing the incorporation of modified nucleotides into cellular nucleic acids.</text>
</comment>
<dbReference type="PANTHER" id="PTHR43213">
    <property type="entry name" value="BIFUNCTIONAL DTTP/UTP PYROPHOSPHATASE/METHYLTRANSFERASE PROTEIN-RELATED"/>
    <property type="match status" value="1"/>
</dbReference>
<comment type="catalytic activity">
    <reaction evidence="4">
        <text>UTP + H2O = UMP + diphosphate + H(+)</text>
        <dbReference type="Rhea" id="RHEA:29395"/>
        <dbReference type="ChEBI" id="CHEBI:15377"/>
        <dbReference type="ChEBI" id="CHEBI:15378"/>
        <dbReference type="ChEBI" id="CHEBI:33019"/>
        <dbReference type="ChEBI" id="CHEBI:46398"/>
        <dbReference type="ChEBI" id="CHEBI:57865"/>
        <dbReference type="EC" id="3.6.1.9"/>
    </reaction>
</comment>
<dbReference type="InterPro" id="IPR029001">
    <property type="entry name" value="ITPase-like_fam"/>
</dbReference>
<dbReference type="RefSeq" id="WP_062155107.1">
    <property type="nucleotide sequence ID" value="NZ_CP012373.2"/>
</dbReference>
<accession>A0A2N9YD53</accession>
<feature type="site" description="Important for substrate specificity" evidence="4">
    <location>
        <position position="69"/>
    </location>
</feature>
<feature type="site" description="Important for substrate specificity" evidence="4">
    <location>
        <position position="151"/>
    </location>
</feature>
<dbReference type="GO" id="GO:0036218">
    <property type="term" value="F:dTTP diphosphatase activity"/>
    <property type="evidence" value="ECO:0007669"/>
    <property type="project" value="RHEA"/>
</dbReference>
<feature type="site" description="Important for substrate specificity" evidence="4">
    <location>
        <position position="10"/>
    </location>
</feature>
<dbReference type="SUPFAM" id="SSF52972">
    <property type="entry name" value="ITPase-like"/>
    <property type="match status" value="1"/>
</dbReference>
<keyword evidence="2 4" id="KW-0378">Hydrolase</keyword>
<comment type="similarity">
    <text evidence="4">Belongs to the Maf family. YhdE subfamily.</text>
</comment>
<sequence>MIYLASQSPRRCELLAQIHVDFQQISVDVDETPLLYEAPAHYVSRLALTKARCGYAQSQAVYPVLGADTSVICDGVIFGKPCDDADAKRMLQQLAGKTHEVMTGIAVVSALGEQVLVNYNQVTFRPLSELEIDCYIATGEPTDKAGAYAVQGLASIFITQIMGSYSGIMGLPLHETAVLLQQARVPLWITKTFK</sequence>
<dbReference type="GO" id="GO:0009117">
    <property type="term" value="P:nucleotide metabolic process"/>
    <property type="evidence" value="ECO:0007669"/>
    <property type="project" value="UniProtKB-KW"/>
</dbReference>
<keyword evidence="6" id="KW-1185">Reference proteome</keyword>
<dbReference type="EC" id="3.6.1.9" evidence="4"/>
<evidence type="ECO:0000256" key="1">
    <source>
        <dbReference type="ARBA" id="ARBA00001968"/>
    </source>
</evidence>
<organism evidence="5 6">
    <name type="scientific">Beggiatoa leptomitoformis</name>
    <dbReference type="NCBI Taxonomy" id="288004"/>
    <lineage>
        <taxon>Bacteria</taxon>
        <taxon>Pseudomonadati</taxon>
        <taxon>Pseudomonadota</taxon>
        <taxon>Gammaproteobacteria</taxon>
        <taxon>Thiotrichales</taxon>
        <taxon>Thiotrichaceae</taxon>
        <taxon>Beggiatoa</taxon>
    </lineage>
</organism>
<dbReference type="STRING" id="288004.AL038_17690"/>
<evidence type="ECO:0000256" key="2">
    <source>
        <dbReference type="ARBA" id="ARBA00022801"/>
    </source>
</evidence>
<dbReference type="PANTHER" id="PTHR43213:SF5">
    <property type="entry name" value="BIFUNCTIONAL DTTP_UTP PYROPHOSPHATASE_METHYLTRANSFERASE PROTEIN-RELATED"/>
    <property type="match status" value="1"/>
</dbReference>